<reference evidence="1 2" key="1">
    <citation type="journal article" date="2016" name="Mol. Biol. Evol.">
        <title>Comparative Genomics of Early-Diverging Mushroom-Forming Fungi Provides Insights into the Origins of Lignocellulose Decay Capabilities.</title>
        <authorList>
            <person name="Nagy L.G."/>
            <person name="Riley R."/>
            <person name="Tritt A."/>
            <person name="Adam C."/>
            <person name="Daum C."/>
            <person name="Floudas D."/>
            <person name="Sun H."/>
            <person name="Yadav J.S."/>
            <person name="Pangilinan J."/>
            <person name="Larsson K.H."/>
            <person name="Matsuura K."/>
            <person name="Barry K."/>
            <person name="Labutti K."/>
            <person name="Kuo R."/>
            <person name="Ohm R.A."/>
            <person name="Bhattacharya S.S."/>
            <person name="Shirouzu T."/>
            <person name="Yoshinaga Y."/>
            <person name="Martin F.M."/>
            <person name="Grigoriev I.V."/>
            <person name="Hibbett D.S."/>
        </authorList>
    </citation>
    <scope>NUCLEOTIDE SEQUENCE [LARGE SCALE GENOMIC DNA]</scope>
    <source>
        <strain evidence="1 2">TUFC12733</strain>
    </source>
</reference>
<dbReference type="AlphaFoldDB" id="A0A167PEL0"/>
<evidence type="ECO:0000313" key="2">
    <source>
        <dbReference type="Proteomes" id="UP000076738"/>
    </source>
</evidence>
<name>A0A167PEL0_CALVF</name>
<organism evidence="1 2">
    <name type="scientific">Calocera viscosa (strain TUFC12733)</name>
    <dbReference type="NCBI Taxonomy" id="1330018"/>
    <lineage>
        <taxon>Eukaryota</taxon>
        <taxon>Fungi</taxon>
        <taxon>Dikarya</taxon>
        <taxon>Basidiomycota</taxon>
        <taxon>Agaricomycotina</taxon>
        <taxon>Dacrymycetes</taxon>
        <taxon>Dacrymycetales</taxon>
        <taxon>Dacrymycetaceae</taxon>
        <taxon>Calocera</taxon>
    </lineage>
</organism>
<gene>
    <name evidence="1" type="ORF">CALVIDRAFT_553576</name>
</gene>
<dbReference type="OrthoDB" id="2134446at2759"/>
<accession>A0A167PEL0</accession>
<evidence type="ECO:0000313" key="1">
    <source>
        <dbReference type="EMBL" id="KZO98707.1"/>
    </source>
</evidence>
<proteinExistence type="predicted"/>
<dbReference type="Proteomes" id="UP000076738">
    <property type="component" value="Unassembled WGS sequence"/>
</dbReference>
<dbReference type="EMBL" id="KV417274">
    <property type="protein sequence ID" value="KZO98707.1"/>
    <property type="molecule type" value="Genomic_DNA"/>
</dbReference>
<sequence length="728" mass="80712">MRQQCTKLDTEICFHNSVLGSPLTAASISLPFATSVFATSPVVATSLLFATLATRAQADSPLHQDISDTSPAGSLVESDVNLMLTEQKRDYTCFDGQFCPVAIAAFQDLLFLLCTHRWKTSSAQGQKFVRDEQLPYFGCMPEEEVHNSLFDLIDDAVPSSEETANKIRVLAEVVISSNSNLAAIINALQKAFRAVSQIMSLSATGGVSSVTRSSYSSKFFNWKMLRDPDCLSISWSESLELREDEKDPSFVEFIVFHCGYDLLRQGVMLDSSDARWIGTPGFRSYTQTYMSLTDPGDGHIFGMTCRARWLKGALCHVEHLERLNNLARSEIESYRVPSMFEFARVHLHTGNTAPNTYFVGRKGADSESAEFGYDFIKIVNLTAAACTAAFQLGAAEAKIAMDGLTSSQMVAYMRSLSRHVLRNHKQVLSCAFNINMPFTDDLTPPNEDGSFKVISNQMQIGRRGIDIAALAGAQKVTFDGAGDSAKSLLMPHSRKVPSQCIIVQLKFQNVLELVHLAHQSGLTTYMSAGFKFAHIADTVLSGVDGIGIGGAQVLRYMDNVSGQHGPYTEENIDRINEQRDNAANSVCGRGVHLLTRLDRMFFEGSITAKEEAVRPLLYTALYEEEEEKIANFLKMPMSEVIMSLPDDGKSPTLGVAGRLLRLSQPLIRGQIDREALGDEKEAYAYYSSQSWVNLRKLYRQDRAFVRDDLQYTVNAAPYCKMVPYTRDD</sequence>
<protein>
    <submittedName>
        <fullName evidence="1">Uncharacterized protein</fullName>
    </submittedName>
</protein>
<keyword evidence="2" id="KW-1185">Reference proteome</keyword>